<evidence type="ECO:0000256" key="1">
    <source>
        <dbReference type="SAM" id="Coils"/>
    </source>
</evidence>
<dbReference type="OrthoDB" id="6084504at2759"/>
<dbReference type="EMBL" id="OV170229">
    <property type="protein sequence ID" value="CAH0731029.1"/>
    <property type="molecule type" value="Genomic_DNA"/>
</dbReference>
<organism evidence="2 3">
    <name type="scientific">Brenthis ino</name>
    <name type="common">lesser marbled fritillary</name>
    <dbReference type="NCBI Taxonomy" id="405034"/>
    <lineage>
        <taxon>Eukaryota</taxon>
        <taxon>Metazoa</taxon>
        <taxon>Ecdysozoa</taxon>
        <taxon>Arthropoda</taxon>
        <taxon>Hexapoda</taxon>
        <taxon>Insecta</taxon>
        <taxon>Pterygota</taxon>
        <taxon>Neoptera</taxon>
        <taxon>Endopterygota</taxon>
        <taxon>Lepidoptera</taxon>
        <taxon>Glossata</taxon>
        <taxon>Ditrysia</taxon>
        <taxon>Papilionoidea</taxon>
        <taxon>Nymphalidae</taxon>
        <taxon>Heliconiinae</taxon>
        <taxon>Argynnini</taxon>
        <taxon>Brenthis</taxon>
    </lineage>
</organism>
<accession>A0A8J9V6E1</accession>
<evidence type="ECO:0000313" key="3">
    <source>
        <dbReference type="Proteomes" id="UP000838878"/>
    </source>
</evidence>
<dbReference type="Proteomes" id="UP000838878">
    <property type="component" value="Chromosome 9"/>
</dbReference>
<protein>
    <submittedName>
        <fullName evidence="2">Uncharacterized protein</fullName>
    </submittedName>
</protein>
<reference evidence="2" key="1">
    <citation type="submission" date="2021-12" db="EMBL/GenBank/DDBJ databases">
        <authorList>
            <person name="Martin H S."/>
        </authorList>
    </citation>
    <scope>NUCLEOTIDE SEQUENCE</scope>
</reference>
<evidence type="ECO:0000313" key="2">
    <source>
        <dbReference type="EMBL" id="CAH0731029.1"/>
    </source>
</evidence>
<dbReference type="AlphaFoldDB" id="A0A8J9V6E1"/>
<gene>
    <name evidence="2" type="ORF">BINO364_LOCUS15942</name>
</gene>
<proteinExistence type="predicted"/>
<name>A0A8J9V6E1_9NEOP</name>
<feature type="coiled-coil region" evidence="1">
    <location>
        <begin position="74"/>
        <end position="132"/>
    </location>
</feature>
<sequence length="135" mass="16108">MEVISSDKNSPEKQQDLIIQAQELDAQVDPQKLHGVPCRSKKEHDYVTTMISHPKNLKEEEHKKRMPMALEEHINRMEMAKEEHMKRMEMAKNEHMKHMEMAEEEHKIKLEIHQEKLKCAKIEREILELKKACDM</sequence>
<feature type="non-terminal residue" evidence="2">
    <location>
        <position position="135"/>
    </location>
</feature>
<keyword evidence="3" id="KW-1185">Reference proteome</keyword>
<keyword evidence="1" id="KW-0175">Coiled coil</keyword>